<dbReference type="STRING" id="1314790.A0A1Y1Y351"/>
<dbReference type="EMBL" id="MCFE01000296">
    <property type="protein sequence ID" value="ORX92024.1"/>
    <property type="molecule type" value="Genomic_DNA"/>
</dbReference>
<comment type="caution">
    <text evidence="3">The sequence shown here is derived from an EMBL/GenBank/DDBJ whole genome shotgun (WGS) entry which is preliminary data.</text>
</comment>
<feature type="region of interest" description="Disordered" evidence="1">
    <location>
        <begin position="1"/>
        <end position="39"/>
    </location>
</feature>
<dbReference type="Proteomes" id="UP000193498">
    <property type="component" value="Unassembled WGS sequence"/>
</dbReference>
<dbReference type="InParanoid" id="A0A1Y1Y351"/>
<accession>A0A1Y1Y351</accession>
<dbReference type="InterPro" id="IPR006571">
    <property type="entry name" value="TLDc_dom"/>
</dbReference>
<dbReference type="AlphaFoldDB" id="A0A1Y1Y351"/>
<name>A0A1Y1Y351_9FUNG</name>
<protein>
    <submittedName>
        <fullName evidence="3">TLD-domain-containing protein</fullName>
    </submittedName>
</protein>
<reference evidence="3 4" key="1">
    <citation type="submission" date="2016-07" db="EMBL/GenBank/DDBJ databases">
        <title>Pervasive Adenine N6-methylation of Active Genes in Fungi.</title>
        <authorList>
            <consortium name="DOE Joint Genome Institute"/>
            <person name="Mondo S.J."/>
            <person name="Dannebaum R.O."/>
            <person name="Kuo R.C."/>
            <person name="Labutti K."/>
            <person name="Haridas S."/>
            <person name="Kuo A."/>
            <person name="Salamov A."/>
            <person name="Ahrendt S.R."/>
            <person name="Lipzen A."/>
            <person name="Sullivan W."/>
            <person name="Andreopoulos W.B."/>
            <person name="Clum A."/>
            <person name="Lindquist E."/>
            <person name="Daum C."/>
            <person name="Ramamoorthy G.K."/>
            <person name="Gryganskyi A."/>
            <person name="Culley D."/>
            <person name="Magnuson J.K."/>
            <person name="James T.Y."/>
            <person name="O'Malley M.A."/>
            <person name="Stajich J.E."/>
            <person name="Spatafora J.W."/>
            <person name="Visel A."/>
            <person name="Grigoriev I.V."/>
        </authorList>
    </citation>
    <scope>NUCLEOTIDE SEQUENCE [LARGE SCALE GENOMIC DNA]</scope>
    <source>
        <strain evidence="3 4">CBS 931.73</strain>
    </source>
</reference>
<sequence>MGNSHSSKSKQGSKKGHSERQSTSQCSQSTSSTDDNLTPKELETLTEVFRSLKKNVNGVDIIPEETFQVYIGLPKELNLPHILYGPFCRLPRIINGAQTEDVFGLTYECLKTSTVFYCEQNQKSDNRCGARMKVFFESLAEPTDGEEIQVSCGNIYDVFAGTFWVMKTYFANLLQDNLTGDQPHSPVTVPPNEPALDLVLSQLAIYQRKARGENNNFSVFSSDEMITSTVFEHFVKRNIPGILKVWRAYIYAKFYLGEAEGPRVGRHIFGDKEILPNFDFSSEILNLGNVCILTSFLPPSAVHGAGWSILYNGSEHGYSMNRLETRVFKYPGPTLLLVKVFVTKVQGSSKGNIAKGGEMILGAYVNEPWRFSKQFWGTNECQLFELSPQFEVFPSNNSNNAHVYCSASQGIGFGGKIGQHQLYFDNTFQAGKLLNDPLLDNITYTMSHSRPDFQIEFDIIEIEVIGLGGEQAKRQQNREWQFEEKEANRRGNVNLANKNQSRQILEMAGILDISAGEMETMRAQSEEK</sequence>
<dbReference type="PROSITE" id="PS51886">
    <property type="entry name" value="TLDC"/>
    <property type="match status" value="1"/>
</dbReference>
<organism evidence="3 4">
    <name type="scientific">Basidiobolus meristosporus CBS 931.73</name>
    <dbReference type="NCBI Taxonomy" id="1314790"/>
    <lineage>
        <taxon>Eukaryota</taxon>
        <taxon>Fungi</taxon>
        <taxon>Fungi incertae sedis</taxon>
        <taxon>Zoopagomycota</taxon>
        <taxon>Entomophthoromycotina</taxon>
        <taxon>Basidiobolomycetes</taxon>
        <taxon>Basidiobolales</taxon>
        <taxon>Basidiobolaceae</taxon>
        <taxon>Basidiobolus</taxon>
    </lineage>
</organism>
<dbReference type="FunCoup" id="A0A1Y1Y351">
    <property type="interactions" value="16"/>
</dbReference>
<feature type="domain" description="TLDc" evidence="2">
    <location>
        <begin position="283"/>
        <end position="468"/>
    </location>
</feature>
<dbReference type="PANTHER" id="PTHR23354">
    <property type="entry name" value="NUCLEOLAR PROTEIN 7/ESTROGEN RECEPTOR COACTIVATOR-RELATED"/>
    <property type="match status" value="1"/>
</dbReference>
<feature type="compositionally biased region" description="Low complexity" evidence="1">
    <location>
        <begin position="21"/>
        <end position="33"/>
    </location>
</feature>
<keyword evidence="4" id="KW-1185">Reference proteome</keyword>
<evidence type="ECO:0000313" key="3">
    <source>
        <dbReference type="EMBL" id="ORX92024.1"/>
    </source>
</evidence>
<evidence type="ECO:0000256" key="1">
    <source>
        <dbReference type="SAM" id="MobiDB-lite"/>
    </source>
</evidence>
<dbReference type="Pfam" id="PF07534">
    <property type="entry name" value="TLD"/>
    <property type="match status" value="1"/>
</dbReference>
<feature type="compositionally biased region" description="Basic residues" evidence="1">
    <location>
        <begin position="7"/>
        <end position="17"/>
    </location>
</feature>
<evidence type="ECO:0000259" key="2">
    <source>
        <dbReference type="PROSITE" id="PS51886"/>
    </source>
</evidence>
<gene>
    <name evidence="3" type="ORF">K493DRAFT_339034</name>
</gene>
<evidence type="ECO:0000313" key="4">
    <source>
        <dbReference type="Proteomes" id="UP000193498"/>
    </source>
</evidence>
<dbReference type="OrthoDB" id="289228at2759"/>
<proteinExistence type="predicted"/>
<dbReference type="SMART" id="SM00584">
    <property type="entry name" value="TLDc"/>
    <property type="match status" value="1"/>
</dbReference>